<dbReference type="InterPro" id="IPR007485">
    <property type="entry name" value="LPS_assembly_LptE"/>
</dbReference>
<evidence type="ECO:0000313" key="2">
    <source>
        <dbReference type="Proteomes" id="UP001156882"/>
    </source>
</evidence>
<dbReference type="RefSeq" id="WP_284315295.1">
    <property type="nucleotide sequence ID" value="NZ_BSPC01000059.1"/>
</dbReference>
<dbReference type="Proteomes" id="UP001156882">
    <property type="component" value="Unassembled WGS sequence"/>
</dbReference>
<sequence>MSSSDQPTRRKALLALALAPTLMLGGCFRPMLADPANGAPGLKDRLAAISIDPIDDRIGQQVRNKLSFNLTGGAEAPPTRYTLALVTSTIGESALVNALNATPQIDMVTVTVDFTLKDAATGKVLYKAKMNTRKSYASGLQRYAAIRAERNAENDAAEVMADQIRLRLATWLADHP</sequence>
<reference evidence="2" key="1">
    <citation type="journal article" date="2019" name="Int. J. Syst. Evol. Microbiol.">
        <title>The Global Catalogue of Microorganisms (GCM) 10K type strain sequencing project: providing services to taxonomists for standard genome sequencing and annotation.</title>
        <authorList>
            <consortium name="The Broad Institute Genomics Platform"/>
            <consortium name="The Broad Institute Genome Sequencing Center for Infectious Disease"/>
            <person name="Wu L."/>
            <person name="Ma J."/>
        </authorList>
    </citation>
    <scope>NUCLEOTIDE SEQUENCE [LARGE SCALE GENOMIC DNA]</scope>
    <source>
        <strain evidence="2">NBRC 101365</strain>
    </source>
</reference>
<accession>A0ABQ6CVQ8</accession>
<protein>
    <recommendedName>
        <fullName evidence="3">LPS-assembly lipoprotein</fullName>
    </recommendedName>
</protein>
<organism evidence="1 2">
    <name type="scientific">Labrys miyagiensis</name>
    <dbReference type="NCBI Taxonomy" id="346912"/>
    <lineage>
        <taxon>Bacteria</taxon>
        <taxon>Pseudomonadati</taxon>
        <taxon>Pseudomonadota</taxon>
        <taxon>Alphaproteobacteria</taxon>
        <taxon>Hyphomicrobiales</taxon>
        <taxon>Xanthobacteraceae</taxon>
        <taxon>Labrys</taxon>
    </lineage>
</organism>
<proteinExistence type="predicted"/>
<name>A0ABQ6CVQ8_9HYPH</name>
<dbReference type="EMBL" id="BSPC01000059">
    <property type="protein sequence ID" value="GLS22326.1"/>
    <property type="molecule type" value="Genomic_DNA"/>
</dbReference>
<evidence type="ECO:0008006" key="3">
    <source>
        <dbReference type="Google" id="ProtNLM"/>
    </source>
</evidence>
<gene>
    <name evidence="1" type="ORF">GCM10007874_53440</name>
</gene>
<dbReference type="Pfam" id="PF04390">
    <property type="entry name" value="LptE"/>
    <property type="match status" value="1"/>
</dbReference>
<evidence type="ECO:0000313" key="1">
    <source>
        <dbReference type="EMBL" id="GLS22326.1"/>
    </source>
</evidence>
<comment type="caution">
    <text evidence="1">The sequence shown here is derived from an EMBL/GenBank/DDBJ whole genome shotgun (WGS) entry which is preliminary data.</text>
</comment>
<dbReference type="Gene3D" id="3.30.160.150">
    <property type="entry name" value="Lipoprotein like domain"/>
    <property type="match status" value="1"/>
</dbReference>
<keyword evidence="2" id="KW-1185">Reference proteome</keyword>